<dbReference type="EMBL" id="MU839026">
    <property type="protein sequence ID" value="KAK1763569.1"/>
    <property type="molecule type" value="Genomic_DNA"/>
</dbReference>
<evidence type="ECO:0000313" key="2">
    <source>
        <dbReference type="EMBL" id="KAK1763569.1"/>
    </source>
</evidence>
<feature type="compositionally biased region" description="Polar residues" evidence="1">
    <location>
        <begin position="258"/>
        <end position="272"/>
    </location>
</feature>
<protein>
    <submittedName>
        <fullName evidence="2">Uncharacterized protein</fullName>
    </submittedName>
</protein>
<evidence type="ECO:0000256" key="1">
    <source>
        <dbReference type="SAM" id="MobiDB-lite"/>
    </source>
</evidence>
<sequence length="443" mass="46732">MKPKKKKTWKQNHAYQASQDGTHQGKQNETPQEEGEMSHLSAKARGKMPKRPAMEQPSAPTQKTRWADMVEEDDASEGEEDHFTQRRGGTILISKRRNNQLMIDIHRAQGYGSERLPTISEPAQEVNSMPAADEPPAQQHSELVQEVDESPALVSQHKPHGSYRNLPRGFDPFPRAPSRGPTPASEQASAQSAAQPDTQGPGHPKPTSMTSHAIPSRPSSQDDPPLTSVSRVTSAYWTARSGPSSRENSPPSAVPDILSTQPQPQFVLSVQQLCDPDGATARSVADPTATSDTESGSCSRSPLAVNSTLNPKAAPFVAPGGNAETSSQATSVTVTESSGQDTANIAPSQPGGDPGDAAAGPVIVRSPRATNLAGQAPTPVSDHGPSRSAVPDVQAHGQGEPGGSNSPPKKKGKGKPKGKGKEKVPVVSRPRSDTAFKVRDPGV</sequence>
<feature type="compositionally biased region" description="Polar residues" evidence="1">
    <location>
        <begin position="207"/>
        <end position="251"/>
    </location>
</feature>
<dbReference type="Proteomes" id="UP001244011">
    <property type="component" value="Unassembled WGS sequence"/>
</dbReference>
<comment type="caution">
    <text evidence="2">The sequence shown here is derived from an EMBL/GenBank/DDBJ whole genome shotgun (WGS) entry which is preliminary data.</text>
</comment>
<feature type="compositionally biased region" description="Acidic residues" evidence="1">
    <location>
        <begin position="69"/>
        <end position="80"/>
    </location>
</feature>
<evidence type="ECO:0000313" key="3">
    <source>
        <dbReference type="Proteomes" id="UP001244011"/>
    </source>
</evidence>
<proteinExistence type="predicted"/>
<dbReference type="GeneID" id="85306104"/>
<dbReference type="AlphaFoldDB" id="A0AAJ0BSB1"/>
<name>A0AAJ0BSB1_9PEZI</name>
<feature type="compositionally biased region" description="Polar residues" evidence="1">
    <location>
        <begin position="11"/>
        <end position="30"/>
    </location>
</feature>
<feature type="region of interest" description="Disordered" evidence="1">
    <location>
        <begin position="1"/>
        <end position="91"/>
    </location>
</feature>
<feature type="compositionally biased region" description="Basic residues" evidence="1">
    <location>
        <begin position="408"/>
        <end position="418"/>
    </location>
</feature>
<feature type="compositionally biased region" description="Low complexity" evidence="1">
    <location>
        <begin position="184"/>
        <end position="195"/>
    </location>
</feature>
<feature type="compositionally biased region" description="Basic residues" evidence="1">
    <location>
        <begin position="1"/>
        <end position="10"/>
    </location>
</feature>
<feature type="compositionally biased region" description="Low complexity" evidence="1">
    <location>
        <begin position="346"/>
        <end position="361"/>
    </location>
</feature>
<organism evidence="2 3">
    <name type="scientific">Phialemonium atrogriseum</name>
    <dbReference type="NCBI Taxonomy" id="1093897"/>
    <lineage>
        <taxon>Eukaryota</taxon>
        <taxon>Fungi</taxon>
        <taxon>Dikarya</taxon>
        <taxon>Ascomycota</taxon>
        <taxon>Pezizomycotina</taxon>
        <taxon>Sordariomycetes</taxon>
        <taxon>Sordariomycetidae</taxon>
        <taxon>Cephalothecales</taxon>
        <taxon>Cephalothecaceae</taxon>
        <taxon>Phialemonium</taxon>
    </lineage>
</organism>
<reference evidence="2" key="1">
    <citation type="submission" date="2023-06" db="EMBL/GenBank/DDBJ databases">
        <title>Genome-scale phylogeny and comparative genomics of the fungal order Sordariales.</title>
        <authorList>
            <consortium name="Lawrence Berkeley National Laboratory"/>
            <person name="Hensen N."/>
            <person name="Bonometti L."/>
            <person name="Westerberg I."/>
            <person name="Brannstrom I.O."/>
            <person name="Guillou S."/>
            <person name="Cros-Aarteil S."/>
            <person name="Calhoun S."/>
            <person name="Haridas S."/>
            <person name="Kuo A."/>
            <person name="Mondo S."/>
            <person name="Pangilinan J."/>
            <person name="Riley R."/>
            <person name="Labutti K."/>
            <person name="Andreopoulos B."/>
            <person name="Lipzen A."/>
            <person name="Chen C."/>
            <person name="Yanf M."/>
            <person name="Daum C."/>
            <person name="Ng V."/>
            <person name="Clum A."/>
            <person name="Steindorff A."/>
            <person name="Ohm R."/>
            <person name="Martin F."/>
            <person name="Silar P."/>
            <person name="Natvig D."/>
            <person name="Lalanne C."/>
            <person name="Gautier V."/>
            <person name="Ament-Velasquez S.L."/>
            <person name="Kruys A."/>
            <person name="Hutchinson M.I."/>
            <person name="Powell A.J."/>
            <person name="Barry K."/>
            <person name="Miller A.N."/>
            <person name="Grigoriev I.V."/>
            <person name="Debuchy R."/>
            <person name="Gladieux P."/>
            <person name="Thoren M.H."/>
            <person name="Johannesson H."/>
        </authorList>
    </citation>
    <scope>NUCLEOTIDE SEQUENCE</scope>
    <source>
        <strain evidence="2">8032-3</strain>
    </source>
</reference>
<feature type="compositionally biased region" description="Basic and acidic residues" evidence="1">
    <location>
        <begin position="419"/>
        <end position="443"/>
    </location>
</feature>
<gene>
    <name evidence="2" type="ORF">QBC33DRAFT_241546</name>
</gene>
<dbReference type="RefSeq" id="XP_060279782.1">
    <property type="nucleotide sequence ID" value="XM_060422917.1"/>
</dbReference>
<keyword evidence="3" id="KW-1185">Reference proteome</keyword>
<feature type="compositionally biased region" description="Polar residues" evidence="1">
    <location>
        <begin position="323"/>
        <end position="345"/>
    </location>
</feature>
<accession>A0AAJ0BSB1</accession>
<feature type="compositionally biased region" description="Polar residues" evidence="1">
    <location>
        <begin position="288"/>
        <end position="310"/>
    </location>
</feature>
<feature type="region of interest" description="Disordered" evidence="1">
    <location>
        <begin position="111"/>
        <end position="443"/>
    </location>
</feature>